<feature type="region of interest" description="Disordered" evidence="1">
    <location>
        <begin position="90"/>
        <end position="112"/>
    </location>
</feature>
<sequence>MLEAPGAGGFGSCCGTGGGGRAVIVRSLERGRRSREVAAEGSDPRGVSKTGRSRPPAGSGCGSPVGTADTELAADDDLEITQIGLLAQPADQTAAVERTVSVDTGDDHHVGR</sequence>
<organism evidence="2 3">
    <name type="scientific">Streptomyces laurentii</name>
    <dbReference type="NCBI Taxonomy" id="39478"/>
    <lineage>
        <taxon>Bacteria</taxon>
        <taxon>Bacillati</taxon>
        <taxon>Actinomycetota</taxon>
        <taxon>Actinomycetes</taxon>
        <taxon>Kitasatosporales</taxon>
        <taxon>Streptomycetaceae</taxon>
        <taxon>Streptomyces</taxon>
    </lineage>
</organism>
<dbReference type="EMBL" id="AP017424">
    <property type="protein sequence ID" value="BAU88405.1"/>
    <property type="molecule type" value="Genomic_DNA"/>
</dbReference>
<feature type="region of interest" description="Disordered" evidence="1">
    <location>
        <begin position="29"/>
        <end position="69"/>
    </location>
</feature>
<name>A0A169PTX0_STRLU</name>
<dbReference type="KEGG" id="slau:SLA_7540"/>
<evidence type="ECO:0000313" key="2">
    <source>
        <dbReference type="EMBL" id="BAU88405.1"/>
    </source>
</evidence>
<evidence type="ECO:0000256" key="1">
    <source>
        <dbReference type="SAM" id="MobiDB-lite"/>
    </source>
</evidence>
<dbReference type="Proteomes" id="UP000217676">
    <property type="component" value="Chromosome"/>
</dbReference>
<keyword evidence="3" id="KW-1185">Reference proteome</keyword>
<evidence type="ECO:0000313" key="3">
    <source>
        <dbReference type="Proteomes" id="UP000217676"/>
    </source>
</evidence>
<accession>A0A169PTX0</accession>
<feature type="compositionally biased region" description="Basic and acidic residues" evidence="1">
    <location>
        <begin position="29"/>
        <end position="38"/>
    </location>
</feature>
<reference evidence="2 3" key="1">
    <citation type="journal article" date="2016" name="Genome Announc.">
        <title>Complete Genome Sequence of Thiostrepton-Producing Streptomyces laurentii ATCC 31255.</title>
        <authorList>
            <person name="Doi K."/>
            <person name="Fujino Y."/>
            <person name="Nagayoshi Y."/>
            <person name="Ohshima T."/>
            <person name="Ogata S."/>
        </authorList>
    </citation>
    <scope>NUCLEOTIDE SEQUENCE [LARGE SCALE GENOMIC DNA]</scope>
    <source>
        <strain evidence="2 3">ATCC 31255</strain>
    </source>
</reference>
<proteinExistence type="predicted"/>
<gene>
    <name evidence="2" type="ORF">SLA_7540</name>
</gene>
<protein>
    <submittedName>
        <fullName evidence="2">Uncharacterized protein</fullName>
    </submittedName>
</protein>
<dbReference type="AlphaFoldDB" id="A0A169PTX0"/>